<dbReference type="Gene3D" id="3.30.559.10">
    <property type="entry name" value="Chloramphenicol acetyltransferase-like domain"/>
    <property type="match status" value="4"/>
</dbReference>
<name>A0A7J9NEM2_GOSSC</name>
<evidence type="ECO:0000256" key="1">
    <source>
        <dbReference type="ARBA" id="ARBA00009861"/>
    </source>
</evidence>
<keyword evidence="5" id="KW-1185">Reference proteome</keyword>
<dbReference type="AlphaFoldDB" id="A0A7J9NEM2"/>
<dbReference type="Proteomes" id="UP000593576">
    <property type="component" value="Unassembled WGS sequence"/>
</dbReference>
<reference evidence="4 5" key="1">
    <citation type="journal article" date="2019" name="Genome Biol. Evol.">
        <title>Insights into the evolution of the New World diploid cottons (Gossypium, subgenus Houzingenia) based on genome sequencing.</title>
        <authorList>
            <person name="Grover C.E."/>
            <person name="Arick M.A. 2nd"/>
            <person name="Thrash A."/>
            <person name="Conover J.L."/>
            <person name="Sanders W.S."/>
            <person name="Peterson D.G."/>
            <person name="Frelichowski J.E."/>
            <person name="Scheffler J.A."/>
            <person name="Scheffler B.E."/>
            <person name="Wendel J.F."/>
        </authorList>
    </citation>
    <scope>NUCLEOTIDE SEQUENCE [LARGE SCALE GENOMIC DNA]</scope>
    <source>
        <strain evidence="4">1</strain>
        <tissue evidence="4">Leaf</tissue>
    </source>
</reference>
<protein>
    <submittedName>
        <fullName evidence="4">Uncharacterized protein</fullName>
    </submittedName>
</protein>
<dbReference type="InterPro" id="IPR023213">
    <property type="entry name" value="CAT-like_dom_sf"/>
</dbReference>
<dbReference type="EMBL" id="JABFAF010279393">
    <property type="protein sequence ID" value="MBA0881506.1"/>
    <property type="molecule type" value="Genomic_DNA"/>
</dbReference>
<evidence type="ECO:0000256" key="2">
    <source>
        <dbReference type="ARBA" id="ARBA00022679"/>
    </source>
</evidence>
<dbReference type="Pfam" id="PF02458">
    <property type="entry name" value="Transferase"/>
    <property type="match status" value="2"/>
</dbReference>
<comment type="caution">
    <text evidence="4">The sequence shown here is derived from an EMBL/GenBank/DDBJ whole genome shotgun (WGS) entry which is preliminary data.</text>
</comment>
<comment type="similarity">
    <text evidence="1">Belongs to the plant acyltransferase family.</text>
</comment>
<dbReference type="OrthoDB" id="1932220at2759"/>
<keyword evidence="2" id="KW-0808">Transferase</keyword>
<dbReference type="PANTHER" id="PTHR31623:SF33">
    <property type="entry name" value="STEMMADENINE O-ACETYLTRANSFERASE-LIKE"/>
    <property type="match status" value="1"/>
</dbReference>
<organism evidence="4 5">
    <name type="scientific">Gossypium schwendimanii</name>
    <name type="common">Cotton</name>
    <dbReference type="NCBI Taxonomy" id="34291"/>
    <lineage>
        <taxon>Eukaryota</taxon>
        <taxon>Viridiplantae</taxon>
        <taxon>Streptophyta</taxon>
        <taxon>Embryophyta</taxon>
        <taxon>Tracheophyta</taxon>
        <taxon>Spermatophyta</taxon>
        <taxon>Magnoliopsida</taxon>
        <taxon>eudicotyledons</taxon>
        <taxon>Gunneridae</taxon>
        <taxon>Pentapetalae</taxon>
        <taxon>rosids</taxon>
        <taxon>malvids</taxon>
        <taxon>Malvales</taxon>
        <taxon>Malvaceae</taxon>
        <taxon>Malvoideae</taxon>
        <taxon>Gossypium</taxon>
    </lineage>
</organism>
<evidence type="ECO:0000313" key="5">
    <source>
        <dbReference type="Proteomes" id="UP000593576"/>
    </source>
</evidence>
<gene>
    <name evidence="4" type="ORF">Goshw_022865</name>
</gene>
<keyword evidence="3" id="KW-0012">Acyltransferase</keyword>
<sequence length="499" mass="54907">DHLSIACNDEGAYYVEARADLPLCVFLNLPDSSYVSQLLPESNWTETSAGGYIAMIQVTNFACGGIAIGAFLSHVIVDAPAAATFISSWAALTRKCGEEPPCWNFDASFVFPQSVAYPMEATFFRMLNPLVKKGIWQSRRIVFDASAIASLKAKTASSSVPYPTRVEVVSALLSKCIMAASKAKSDIQKSALTTHAQRRHLDNLVCHLRKAIRKIDIDLITTLQGDGGWLKYCEYVKEIGKASPGTNDKIDDFIMFSSWCNMGAYEIDFSMSILGGAANGSARAEPRTTCVWHLGTKSTEFNTLLSQCIMAASKAISDIQKSTLITHAVNLRQRARPQIPNYSMGNFVCLAAALVTAKETQLDNLVCHLRKAIGKIDIDLITALQGDGGWIKYCENMKEIGKASPDTNDEIDYIGFSSWCNMGFYEIDFGWGKPTWVSFAPKTKSDSEMVNMIVLMDTKMGNGIEAWVFLDEQHMIKLEQNQELLALGILEPSPLNLMS</sequence>
<dbReference type="PANTHER" id="PTHR31623">
    <property type="entry name" value="F21J9.9"/>
    <property type="match status" value="1"/>
</dbReference>
<evidence type="ECO:0000256" key="3">
    <source>
        <dbReference type="ARBA" id="ARBA00023315"/>
    </source>
</evidence>
<accession>A0A7J9NEM2</accession>
<evidence type="ECO:0000313" key="4">
    <source>
        <dbReference type="EMBL" id="MBA0881506.1"/>
    </source>
</evidence>
<proteinExistence type="inferred from homology"/>
<feature type="non-terminal residue" evidence="4">
    <location>
        <position position="1"/>
    </location>
</feature>
<dbReference type="GO" id="GO:0016746">
    <property type="term" value="F:acyltransferase activity"/>
    <property type="evidence" value="ECO:0007669"/>
    <property type="project" value="UniProtKB-KW"/>
</dbReference>